<sequence>MGRITVSFYIAYIYILAIAIGGLCNIIVFIRNEGIFFNLGSNEQEETQEINDPENGRISPTESKQEHSFAETISE</sequence>
<feature type="region of interest" description="Disordered" evidence="1">
    <location>
        <begin position="44"/>
        <end position="75"/>
    </location>
</feature>
<protein>
    <submittedName>
        <fullName evidence="3">Uncharacterized protein</fullName>
    </submittedName>
</protein>
<reference evidence="3 4" key="1">
    <citation type="submission" date="2017-11" db="EMBL/GenBank/DDBJ databases">
        <title>The genome of Rhizophagus clarus HR1 reveals common genetic basis of auxotrophy among arbuscular mycorrhizal fungi.</title>
        <authorList>
            <person name="Kobayashi Y."/>
        </authorList>
    </citation>
    <scope>NUCLEOTIDE SEQUENCE [LARGE SCALE GENOMIC DNA]</scope>
    <source>
        <strain evidence="3 4">HR1</strain>
    </source>
</reference>
<gene>
    <name evidence="3" type="ORF">RclHR1_06430011</name>
</gene>
<organism evidence="3 4">
    <name type="scientific">Rhizophagus clarus</name>
    <dbReference type="NCBI Taxonomy" id="94130"/>
    <lineage>
        <taxon>Eukaryota</taxon>
        <taxon>Fungi</taxon>
        <taxon>Fungi incertae sedis</taxon>
        <taxon>Mucoromycota</taxon>
        <taxon>Glomeromycotina</taxon>
        <taxon>Glomeromycetes</taxon>
        <taxon>Glomerales</taxon>
        <taxon>Glomeraceae</taxon>
        <taxon>Rhizophagus</taxon>
    </lineage>
</organism>
<name>A0A2Z6S8R9_9GLOM</name>
<evidence type="ECO:0000313" key="4">
    <source>
        <dbReference type="Proteomes" id="UP000247702"/>
    </source>
</evidence>
<keyword evidence="2" id="KW-0812">Transmembrane</keyword>
<dbReference type="AlphaFoldDB" id="A0A2Z6S8R9"/>
<keyword evidence="4" id="KW-1185">Reference proteome</keyword>
<dbReference type="EMBL" id="BEXD01004030">
    <property type="protein sequence ID" value="GBC05810.1"/>
    <property type="molecule type" value="Genomic_DNA"/>
</dbReference>
<keyword evidence="2" id="KW-1133">Transmembrane helix</keyword>
<accession>A0A2Z6S8R9</accession>
<keyword evidence="2" id="KW-0472">Membrane</keyword>
<feature type="transmembrane region" description="Helical" evidence="2">
    <location>
        <begin position="6"/>
        <end position="30"/>
    </location>
</feature>
<evidence type="ECO:0000313" key="3">
    <source>
        <dbReference type="EMBL" id="GBC05810.1"/>
    </source>
</evidence>
<comment type="caution">
    <text evidence="3">The sequence shown here is derived from an EMBL/GenBank/DDBJ whole genome shotgun (WGS) entry which is preliminary data.</text>
</comment>
<dbReference type="Proteomes" id="UP000247702">
    <property type="component" value="Unassembled WGS sequence"/>
</dbReference>
<evidence type="ECO:0000256" key="2">
    <source>
        <dbReference type="SAM" id="Phobius"/>
    </source>
</evidence>
<evidence type="ECO:0000256" key="1">
    <source>
        <dbReference type="SAM" id="MobiDB-lite"/>
    </source>
</evidence>
<proteinExistence type="predicted"/>